<dbReference type="EC" id="2.7.11.1" evidence="1"/>
<keyword evidence="4" id="KW-1185">Reference proteome</keyword>
<dbReference type="WBParaSite" id="GPUH_0002302101-mRNA-1">
    <property type="protein sequence ID" value="GPUH_0002302101-mRNA-1"/>
    <property type="gene ID" value="GPUH_0002302101"/>
</dbReference>
<dbReference type="InterPro" id="IPR000719">
    <property type="entry name" value="Prot_kinase_dom"/>
</dbReference>
<dbReference type="Gene3D" id="1.10.510.10">
    <property type="entry name" value="Transferase(Phosphotransferase) domain 1"/>
    <property type="match status" value="1"/>
</dbReference>
<sequence>MNFSAVNRLKNRCDHILLRVLTVQKHFNSLFPQHLIAKTHNSVLVIVYYQRLCLAPKKEAYSELANPLLVERYVLEQAKRAQNKHMCDLFDAGRYCGHEYIVMTLVGRSLRDIVKDTKKKRFSAGCVISVGLQCLEAIEELHRIGFIHRDIKPSNFTTGRSSLIHGVRRIYLIDFGFSFQYVDSNDRVKRLHVCLF</sequence>
<reference evidence="3 4" key="2">
    <citation type="submission" date="2018-11" db="EMBL/GenBank/DDBJ databases">
        <authorList>
            <consortium name="Pathogen Informatics"/>
        </authorList>
    </citation>
    <scope>NUCLEOTIDE SEQUENCE [LARGE SCALE GENOMIC DNA]</scope>
</reference>
<evidence type="ECO:0000313" key="5">
    <source>
        <dbReference type="WBParaSite" id="GPUH_0002302101-mRNA-1"/>
    </source>
</evidence>
<reference evidence="5" key="1">
    <citation type="submission" date="2016-06" db="UniProtKB">
        <authorList>
            <consortium name="WormBaseParasite"/>
        </authorList>
    </citation>
    <scope>IDENTIFICATION</scope>
</reference>
<dbReference type="InterPro" id="IPR011009">
    <property type="entry name" value="Kinase-like_dom_sf"/>
</dbReference>
<gene>
    <name evidence="3" type="ORF">GPUH_LOCUS22993</name>
</gene>
<dbReference type="OrthoDB" id="5979581at2759"/>
<dbReference type="PROSITE" id="PS00108">
    <property type="entry name" value="PROTEIN_KINASE_ST"/>
    <property type="match status" value="1"/>
</dbReference>
<dbReference type="AlphaFoldDB" id="A0A183EPV2"/>
<dbReference type="PANTHER" id="PTHR11909">
    <property type="entry name" value="CASEIN KINASE-RELATED"/>
    <property type="match status" value="1"/>
</dbReference>
<proteinExistence type="predicted"/>
<feature type="domain" description="Protein kinase" evidence="2">
    <location>
        <begin position="1"/>
        <end position="196"/>
    </location>
</feature>
<dbReference type="EMBL" id="UYRT01096518">
    <property type="protein sequence ID" value="VDN40828.1"/>
    <property type="molecule type" value="Genomic_DNA"/>
</dbReference>
<dbReference type="InterPro" id="IPR008271">
    <property type="entry name" value="Ser/Thr_kinase_AS"/>
</dbReference>
<organism evidence="5">
    <name type="scientific">Gongylonema pulchrum</name>
    <dbReference type="NCBI Taxonomy" id="637853"/>
    <lineage>
        <taxon>Eukaryota</taxon>
        <taxon>Metazoa</taxon>
        <taxon>Ecdysozoa</taxon>
        <taxon>Nematoda</taxon>
        <taxon>Chromadorea</taxon>
        <taxon>Rhabditida</taxon>
        <taxon>Spirurina</taxon>
        <taxon>Spiruromorpha</taxon>
        <taxon>Spiruroidea</taxon>
        <taxon>Gongylonematidae</taxon>
        <taxon>Gongylonema</taxon>
    </lineage>
</organism>
<evidence type="ECO:0000259" key="2">
    <source>
        <dbReference type="PROSITE" id="PS50011"/>
    </source>
</evidence>
<evidence type="ECO:0000313" key="4">
    <source>
        <dbReference type="Proteomes" id="UP000271098"/>
    </source>
</evidence>
<dbReference type="Proteomes" id="UP000271098">
    <property type="component" value="Unassembled WGS sequence"/>
</dbReference>
<dbReference type="InterPro" id="IPR050235">
    <property type="entry name" value="CK1_Ser-Thr_kinase"/>
</dbReference>
<dbReference type="Pfam" id="PF00069">
    <property type="entry name" value="Pkinase"/>
    <property type="match status" value="1"/>
</dbReference>
<dbReference type="PROSITE" id="PS50011">
    <property type="entry name" value="PROTEIN_KINASE_DOM"/>
    <property type="match status" value="1"/>
</dbReference>
<dbReference type="GO" id="GO:0005524">
    <property type="term" value="F:ATP binding"/>
    <property type="evidence" value="ECO:0007669"/>
    <property type="project" value="InterPro"/>
</dbReference>
<protein>
    <recommendedName>
        <fullName evidence="1">non-specific serine/threonine protein kinase</fullName>
        <ecNumber evidence="1">2.7.11.1</ecNumber>
    </recommendedName>
</protein>
<dbReference type="GO" id="GO:0004674">
    <property type="term" value="F:protein serine/threonine kinase activity"/>
    <property type="evidence" value="ECO:0007669"/>
    <property type="project" value="UniProtKB-EC"/>
</dbReference>
<evidence type="ECO:0000256" key="1">
    <source>
        <dbReference type="ARBA" id="ARBA00012513"/>
    </source>
</evidence>
<dbReference type="SUPFAM" id="SSF56112">
    <property type="entry name" value="Protein kinase-like (PK-like)"/>
    <property type="match status" value="1"/>
</dbReference>
<name>A0A183EPV2_9BILA</name>
<evidence type="ECO:0000313" key="3">
    <source>
        <dbReference type="EMBL" id="VDN40828.1"/>
    </source>
</evidence>
<accession>A0A183EPV2</accession>